<feature type="region of interest" description="Disordered" evidence="1">
    <location>
        <begin position="25"/>
        <end position="192"/>
    </location>
</feature>
<feature type="compositionally biased region" description="Basic and acidic residues" evidence="1">
    <location>
        <begin position="122"/>
        <end position="143"/>
    </location>
</feature>
<dbReference type="AlphaFoldDB" id="A0A644ZBG4"/>
<evidence type="ECO:0000256" key="1">
    <source>
        <dbReference type="SAM" id="MobiDB-lite"/>
    </source>
</evidence>
<reference evidence="2" key="1">
    <citation type="submission" date="2019-08" db="EMBL/GenBank/DDBJ databases">
        <authorList>
            <person name="Kucharzyk K."/>
            <person name="Murdoch R.W."/>
            <person name="Higgins S."/>
            <person name="Loffler F."/>
        </authorList>
    </citation>
    <scope>NUCLEOTIDE SEQUENCE</scope>
</reference>
<proteinExistence type="predicted"/>
<feature type="compositionally biased region" description="Acidic residues" evidence="1">
    <location>
        <begin position="222"/>
        <end position="234"/>
    </location>
</feature>
<accession>A0A644ZBG4</accession>
<dbReference type="EMBL" id="VSSQ01008158">
    <property type="protein sequence ID" value="MPM38059.1"/>
    <property type="molecule type" value="Genomic_DNA"/>
</dbReference>
<sequence length="402" mass="44115">MVGRADHGGRRGILVGQAELFREPVAQAEDQYGLEKERNSDPEDRQRVGDNDLSLEGKEQHQRDEQGRDGDRRQEVKELLPEPGLPFCPEDHFPGNVARRQGQRHVDGNGECEGLPRHRNSPHTEEEPAKGAIEKEHGEGVDGHHHKGVPVVASGEVPPDQHHGGTGGDAQQDAAGEIAPPQGNGEHPDAVFKDHCTESVGRAGLEVEPEGKPHQVHCVGTDEVDEDLPEEEDGYGVHGEGLHRPVYEESESYRPDALTRFHYLGKVDLHHDGVHHEEEADRNRDRDHGSASHGNGHAVEGLREVRGDLAEPDSGEDAQNHPDGKILFKEAESFRFFRDADSILHLPDLFSYCFSRVRFSPGGESKFFFARIRALASAPLISFRSSAESSGNAMAARASGTS</sequence>
<feature type="compositionally biased region" description="Basic and acidic residues" evidence="1">
    <location>
        <begin position="274"/>
        <end position="290"/>
    </location>
</feature>
<feature type="region of interest" description="Disordered" evidence="1">
    <location>
        <begin position="222"/>
        <end position="241"/>
    </location>
</feature>
<feature type="region of interest" description="Disordered" evidence="1">
    <location>
        <begin position="274"/>
        <end position="302"/>
    </location>
</feature>
<comment type="caution">
    <text evidence="2">The sequence shown here is derived from an EMBL/GenBank/DDBJ whole genome shotgun (WGS) entry which is preliminary data.</text>
</comment>
<evidence type="ECO:0000313" key="2">
    <source>
        <dbReference type="EMBL" id="MPM38059.1"/>
    </source>
</evidence>
<protein>
    <submittedName>
        <fullName evidence="2">Uncharacterized protein</fullName>
    </submittedName>
</protein>
<feature type="compositionally biased region" description="Basic and acidic residues" evidence="1">
    <location>
        <begin position="33"/>
        <end position="80"/>
    </location>
</feature>
<organism evidence="2">
    <name type="scientific">bioreactor metagenome</name>
    <dbReference type="NCBI Taxonomy" id="1076179"/>
    <lineage>
        <taxon>unclassified sequences</taxon>
        <taxon>metagenomes</taxon>
        <taxon>ecological metagenomes</taxon>
    </lineage>
</organism>
<name>A0A644ZBG4_9ZZZZ</name>
<gene>
    <name evidence="2" type="ORF">SDC9_84682</name>
</gene>